<reference evidence="1 2" key="1">
    <citation type="journal article" date="2012" name="Environ. Microbiol.">
        <title>The genome of the ammonia-oxidizing Candidatus Nitrososphaera gargensis: insights into metabolic versatility and environmental adaptations.</title>
        <authorList>
            <person name="Spang A."/>
            <person name="Poehlein A."/>
            <person name="Offre P."/>
            <person name="Zumbragel S."/>
            <person name="Haider S."/>
            <person name="Rychlik N."/>
            <person name="Nowka B."/>
            <person name="Schmeisser C."/>
            <person name="Lebedeva E.V."/>
            <person name="Rattei T."/>
            <person name="Bohm C."/>
            <person name="Schmid M."/>
            <person name="Galushko A."/>
            <person name="Hatzenpichler R."/>
            <person name="Weinmaier T."/>
            <person name="Daniel R."/>
            <person name="Schleper C."/>
            <person name="Spieck E."/>
            <person name="Streit W."/>
            <person name="Wagner M."/>
        </authorList>
    </citation>
    <scope>NUCLEOTIDE SEQUENCE [LARGE SCALE GENOMIC DNA]</scope>
    <source>
        <strain evidence="2">Ga9.2</strain>
    </source>
</reference>
<sequence length="55" mass="6076">MSSGSECVGKSITRIDLNSWERLNVMPMPDVHQSGSQDGLLGMAFDPNFNNTNYI</sequence>
<name>K0IEL0_NITGG</name>
<accession>K0IEL0</accession>
<proteinExistence type="predicted"/>
<evidence type="ECO:0000313" key="2">
    <source>
        <dbReference type="Proteomes" id="UP000008037"/>
    </source>
</evidence>
<evidence type="ECO:0000313" key="1">
    <source>
        <dbReference type="EMBL" id="AFU57208.1"/>
    </source>
</evidence>
<dbReference type="InterPro" id="IPR011042">
    <property type="entry name" value="6-blade_b-propeller_TolB-like"/>
</dbReference>
<dbReference type="Gene3D" id="2.120.10.30">
    <property type="entry name" value="TolB, C-terminal domain"/>
    <property type="match status" value="1"/>
</dbReference>
<dbReference type="BioCyc" id="CNIT1237085:G1324-260-MONOMER"/>
<dbReference type="HOGENOM" id="CLU_3021086_0_0_2"/>
<dbReference type="AlphaFoldDB" id="K0IEL0"/>
<dbReference type="Proteomes" id="UP000008037">
    <property type="component" value="Chromosome"/>
</dbReference>
<protein>
    <submittedName>
        <fullName evidence="1">Uncharacterized protein</fullName>
    </submittedName>
</protein>
<dbReference type="KEGG" id="nga:Ngar_c02600"/>
<dbReference type="EMBL" id="CP002408">
    <property type="protein sequence ID" value="AFU57208.1"/>
    <property type="molecule type" value="Genomic_DNA"/>
</dbReference>
<gene>
    <name evidence="1" type="ordered locus">Ngar_c02600</name>
</gene>
<dbReference type="STRING" id="1237085.Ngar_c02600"/>
<dbReference type="InParanoid" id="K0IEL0"/>
<keyword evidence="2" id="KW-1185">Reference proteome</keyword>
<organism evidence="1 2">
    <name type="scientific">Nitrososphaera gargensis (strain Ga9.2)</name>
    <dbReference type="NCBI Taxonomy" id="1237085"/>
    <lineage>
        <taxon>Archaea</taxon>
        <taxon>Nitrososphaerota</taxon>
        <taxon>Nitrososphaeria</taxon>
        <taxon>Nitrososphaerales</taxon>
        <taxon>Nitrososphaeraceae</taxon>
        <taxon>Nitrososphaera</taxon>
    </lineage>
</organism>